<proteinExistence type="predicted"/>
<evidence type="ECO:0000313" key="1">
    <source>
        <dbReference type="EMBL" id="KAH3685873.1"/>
    </source>
</evidence>
<comment type="caution">
    <text evidence="1">The sequence shown here is derived from an EMBL/GenBank/DDBJ whole genome shotgun (WGS) entry which is preliminary data.</text>
</comment>
<protein>
    <submittedName>
        <fullName evidence="1">Uncharacterized protein</fullName>
    </submittedName>
</protein>
<dbReference type="Proteomes" id="UP000774326">
    <property type="component" value="Unassembled WGS sequence"/>
</dbReference>
<name>A0A9P8Q871_WICPI</name>
<keyword evidence="2" id="KW-1185">Reference proteome</keyword>
<reference evidence="1" key="2">
    <citation type="submission" date="2021-01" db="EMBL/GenBank/DDBJ databases">
        <authorList>
            <person name="Schikora-Tamarit M.A."/>
        </authorList>
    </citation>
    <scope>NUCLEOTIDE SEQUENCE</scope>
    <source>
        <strain evidence="1">CBS2887</strain>
    </source>
</reference>
<organism evidence="1 2">
    <name type="scientific">Wickerhamomyces pijperi</name>
    <name type="common">Yeast</name>
    <name type="synonym">Pichia pijperi</name>
    <dbReference type="NCBI Taxonomy" id="599730"/>
    <lineage>
        <taxon>Eukaryota</taxon>
        <taxon>Fungi</taxon>
        <taxon>Dikarya</taxon>
        <taxon>Ascomycota</taxon>
        <taxon>Saccharomycotina</taxon>
        <taxon>Saccharomycetes</taxon>
        <taxon>Phaffomycetales</taxon>
        <taxon>Wickerhamomycetaceae</taxon>
        <taxon>Wickerhamomyces</taxon>
    </lineage>
</organism>
<sequence>MDFRDNQIRDRTVGFELVQFHDPGLDQFGKIVTIGSLRAFVDSGSINGTCAWERYGGVLSGIDHKLRRDQSDDNVHNQHYFIGKDIQMLSHFTAMMKAITSSMKCDSRSHPTKIKLIDKANPKRTSNLPNPNGNLMEDFPQTSKFAITLTKTTMIQDRES</sequence>
<accession>A0A9P8Q871</accession>
<dbReference type="AlphaFoldDB" id="A0A9P8Q871"/>
<evidence type="ECO:0000313" key="2">
    <source>
        <dbReference type="Proteomes" id="UP000774326"/>
    </source>
</evidence>
<reference evidence="1" key="1">
    <citation type="journal article" date="2021" name="Open Biol.">
        <title>Shared evolutionary footprints suggest mitochondrial oxidative damage underlies multiple complex I losses in fungi.</title>
        <authorList>
            <person name="Schikora-Tamarit M.A."/>
            <person name="Marcet-Houben M."/>
            <person name="Nosek J."/>
            <person name="Gabaldon T."/>
        </authorList>
    </citation>
    <scope>NUCLEOTIDE SEQUENCE</scope>
    <source>
        <strain evidence="1">CBS2887</strain>
    </source>
</reference>
<dbReference type="EMBL" id="JAEUBG010001747">
    <property type="protein sequence ID" value="KAH3685873.1"/>
    <property type="molecule type" value="Genomic_DNA"/>
</dbReference>
<gene>
    <name evidence="1" type="ORF">WICPIJ_003162</name>
</gene>